<keyword evidence="3" id="KW-0732">Signal</keyword>
<dbReference type="SUPFAM" id="SSF52058">
    <property type="entry name" value="L domain-like"/>
    <property type="match status" value="1"/>
</dbReference>
<keyword evidence="5" id="KW-1185">Reference proteome</keyword>
<protein>
    <submittedName>
        <fullName evidence="4">Uncharacterized protein</fullName>
    </submittedName>
</protein>
<reference evidence="4" key="1">
    <citation type="journal article" date="2023" name="G3 (Bethesda)">
        <title>Whole genome assemblies of Zophobas morio and Tenebrio molitor.</title>
        <authorList>
            <person name="Kaur S."/>
            <person name="Stinson S.A."/>
            <person name="diCenzo G.C."/>
        </authorList>
    </citation>
    <scope>NUCLEOTIDE SEQUENCE</scope>
    <source>
        <strain evidence="4">QUZm001</strain>
    </source>
</reference>
<dbReference type="AlphaFoldDB" id="A0AA38HMV6"/>
<proteinExistence type="predicted"/>
<name>A0AA38HMV6_9CUCU</name>
<accession>A0AA38HMV6</accession>
<dbReference type="EMBL" id="JALNTZ010000009">
    <property type="protein sequence ID" value="KAJ3640728.1"/>
    <property type="molecule type" value="Genomic_DNA"/>
</dbReference>
<evidence type="ECO:0000313" key="4">
    <source>
        <dbReference type="EMBL" id="KAJ3640728.1"/>
    </source>
</evidence>
<dbReference type="Pfam" id="PF13855">
    <property type="entry name" value="LRR_8"/>
    <property type="match status" value="2"/>
</dbReference>
<feature type="chain" id="PRO_5041267720" evidence="3">
    <location>
        <begin position="21"/>
        <end position="354"/>
    </location>
</feature>
<evidence type="ECO:0000256" key="1">
    <source>
        <dbReference type="ARBA" id="ARBA00022614"/>
    </source>
</evidence>
<comment type="caution">
    <text evidence="4">The sequence shown here is derived from an EMBL/GenBank/DDBJ whole genome shotgun (WGS) entry which is preliminary data.</text>
</comment>
<dbReference type="InterPro" id="IPR050333">
    <property type="entry name" value="SLRP"/>
</dbReference>
<evidence type="ECO:0000256" key="2">
    <source>
        <dbReference type="ARBA" id="ARBA00022737"/>
    </source>
</evidence>
<keyword evidence="2" id="KW-0677">Repeat</keyword>
<feature type="signal peptide" evidence="3">
    <location>
        <begin position="1"/>
        <end position="20"/>
    </location>
</feature>
<dbReference type="InterPro" id="IPR001611">
    <property type="entry name" value="Leu-rich_rpt"/>
</dbReference>
<evidence type="ECO:0000313" key="5">
    <source>
        <dbReference type="Proteomes" id="UP001168821"/>
    </source>
</evidence>
<keyword evidence="1" id="KW-0433">Leucine-rich repeat</keyword>
<gene>
    <name evidence="4" type="ORF">Zmor_027272</name>
</gene>
<dbReference type="PANTHER" id="PTHR45712:SF22">
    <property type="entry name" value="INSULIN-LIKE GROWTH FACTOR-BINDING PROTEIN COMPLEX ACID LABILE SUBUNIT"/>
    <property type="match status" value="1"/>
</dbReference>
<dbReference type="SMART" id="SM00369">
    <property type="entry name" value="LRR_TYP"/>
    <property type="match status" value="5"/>
</dbReference>
<evidence type="ECO:0000256" key="3">
    <source>
        <dbReference type="SAM" id="SignalP"/>
    </source>
</evidence>
<organism evidence="4 5">
    <name type="scientific">Zophobas morio</name>
    <dbReference type="NCBI Taxonomy" id="2755281"/>
    <lineage>
        <taxon>Eukaryota</taxon>
        <taxon>Metazoa</taxon>
        <taxon>Ecdysozoa</taxon>
        <taxon>Arthropoda</taxon>
        <taxon>Hexapoda</taxon>
        <taxon>Insecta</taxon>
        <taxon>Pterygota</taxon>
        <taxon>Neoptera</taxon>
        <taxon>Endopterygota</taxon>
        <taxon>Coleoptera</taxon>
        <taxon>Polyphaga</taxon>
        <taxon>Cucujiformia</taxon>
        <taxon>Tenebrionidae</taxon>
        <taxon>Zophobas</taxon>
    </lineage>
</organism>
<dbReference type="Gene3D" id="3.80.10.10">
    <property type="entry name" value="Ribonuclease Inhibitor"/>
    <property type="match status" value="2"/>
</dbReference>
<dbReference type="InterPro" id="IPR032675">
    <property type="entry name" value="LRR_dom_sf"/>
</dbReference>
<dbReference type="PANTHER" id="PTHR45712">
    <property type="entry name" value="AGAP008170-PA"/>
    <property type="match status" value="1"/>
</dbReference>
<dbReference type="Proteomes" id="UP001168821">
    <property type="component" value="Unassembled WGS sequence"/>
</dbReference>
<dbReference type="InterPro" id="IPR003591">
    <property type="entry name" value="Leu-rich_rpt_typical-subtyp"/>
</dbReference>
<sequence>MNTKLVSFVLTILLSDFANSATFENVTVLLTTQLGKLFLYGKPPIAAIFIPSSETLTDYINHQPLEVVTIRNQKIPKLVENSLSNLSNIVHLSIISSGVTELEPGTFKNVPKLDGLNLEGNLIKEIKNGVFTGLQVKFIYLNNNKISIIENNAFNNMTLTLISLNNNRISAWNTNWFLGSPVGSIYIAKNRLEEVPPHAFDFGLKFKRLNVPLTVWNVVLAQNRIKKVHKDAFKHVNGFGYLSLADNNLEELPREVFHSVKNINTLDLTNNNLYHVNGVFDDININQLILLNNSLSCFPMEVFDISTISYVFVDGNPFTCVCVERWKNFQIQNNVWVVYNMKNLENNCNEKFLV</sequence>